<accession>A0A1G2DEY8</accession>
<name>A0A1G2DEY8_9BACT</name>
<dbReference type="AlphaFoldDB" id="A0A1G2DEY8"/>
<gene>
    <name evidence="1" type="ORF">A2942_04300</name>
</gene>
<dbReference type="EMBL" id="MHLP01000037">
    <property type="protein sequence ID" value="OGZ11440.1"/>
    <property type="molecule type" value="Genomic_DNA"/>
</dbReference>
<proteinExistence type="predicted"/>
<evidence type="ECO:0000313" key="1">
    <source>
        <dbReference type="EMBL" id="OGZ11440.1"/>
    </source>
</evidence>
<protein>
    <submittedName>
        <fullName evidence="1">Uncharacterized protein</fullName>
    </submittedName>
</protein>
<organism evidence="1 2">
    <name type="scientific">Candidatus Lloydbacteria bacterium RIFCSPLOWO2_01_FULL_50_20</name>
    <dbReference type="NCBI Taxonomy" id="1798665"/>
    <lineage>
        <taxon>Bacteria</taxon>
        <taxon>Candidatus Lloydiibacteriota</taxon>
    </lineage>
</organism>
<comment type="caution">
    <text evidence="1">The sequence shown here is derived from an EMBL/GenBank/DDBJ whole genome shotgun (WGS) entry which is preliminary data.</text>
</comment>
<sequence length="105" mass="12272">MGHKFVPITESLFQKYFEGNDDHAYIAEKDMPRKFKRTIEEIARKNGGLFVSETFIITERLSPLAIRAVERIAKRAGYSAECKNIGKQLRYPPLRFWRSLFDGFL</sequence>
<reference evidence="1 2" key="1">
    <citation type="journal article" date="2016" name="Nat. Commun.">
        <title>Thousands of microbial genomes shed light on interconnected biogeochemical processes in an aquifer system.</title>
        <authorList>
            <person name="Anantharaman K."/>
            <person name="Brown C.T."/>
            <person name="Hug L.A."/>
            <person name="Sharon I."/>
            <person name="Castelle C.J."/>
            <person name="Probst A.J."/>
            <person name="Thomas B.C."/>
            <person name="Singh A."/>
            <person name="Wilkins M.J."/>
            <person name="Karaoz U."/>
            <person name="Brodie E.L."/>
            <person name="Williams K.H."/>
            <person name="Hubbard S.S."/>
            <person name="Banfield J.F."/>
        </authorList>
    </citation>
    <scope>NUCLEOTIDE SEQUENCE [LARGE SCALE GENOMIC DNA]</scope>
</reference>
<evidence type="ECO:0000313" key="2">
    <source>
        <dbReference type="Proteomes" id="UP000178534"/>
    </source>
</evidence>
<dbReference type="Proteomes" id="UP000178534">
    <property type="component" value="Unassembled WGS sequence"/>
</dbReference>
<dbReference type="STRING" id="1798665.A2942_04300"/>